<sequence length="182" mass="20344">MTSRSQDKVFGTTELLECILVHVDLATLLASVQLVHRRWHDFNRDSPALQRHLFFRGISQPTTKGPAAVAAALKEPSRSTHDPEVNPLLKAKFPLFFYELPAGADSEWLIPRAIEGRPRARYKAMAGLESRADVINPAPKTLTPSTPSLVPLFCPIYHHLCRPPISSALICSLWTSSIRLIW</sequence>
<evidence type="ECO:0000313" key="2">
    <source>
        <dbReference type="Proteomes" id="UP001444661"/>
    </source>
</evidence>
<organism evidence="1 2">
    <name type="scientific">Apiospora rasikravindrae</name>
    <dbReference type="NCBI Taxonomy" id="990691"/>
    <lineage>
        <taxon>Eukaryota</taxon>
        <taxon>Fungi</taxon>
        <taxon>Dikarya</taxon>
        <taxon>Ascomycota</taxon>
        <taxon>Pezizomycotina</taxon>
        <taxon>Sordariomycetes</taxon>
        <taxon>Xylariomycetidae</taxon>
        <taxon>Amphisphaeriales</taxon>
        <taxon>Apiosporaceae</taxon>
        <taxon>Apiospora</taxon>
    </lineage>
</organism>
<protein>
    <recommendedName>
        <fullName evidence="3">F-box domain-containing protein</fullName>
    </recommendedName>
</protein>
<accession>A0ABR1U046</accession>
<name>A0ABR1U046_9PEZI</name>
<dbReference type="Proteomes" id="UP001444661">
    <property type="component" value="Unassembled WGS sequence"/>
</dbReference>
<dbReference type="EMBL" id="JAQQWK010000002">
    <property type="protein sequence ID" value="KAK8052275.1"/>
    <property type="molecule type" value="Genomic_DNA"/>
</dbReference>
<evidence type="ECO:0008006" key="3">
    <source>
        <dbReference type="Google" id="ProtNLM"/>
    </source>
</evidence>
<proteinExistence type="predicted"/>
<keyword evidence="2" id="KW-1185">Reference proteome</keyword>
<dbReference type="InterPro" id="IPR036047">
    <property type="entry name" value="F-box-like_dom_sf"/>
</dbReference>
<dbReference type="SUPFAM" id="SSF81383">
    <property type="entry name" value="F-box domain"/>
    <property type="match status" value="1"/>
</dbReference>
<comment type="caution">
    <text evidence="1">The sequence shown here is derived from an EMBL/GenBank/DDBJ whole genome shotgun (WGS) entry which is preliminary data.</text>
</comment>
<reference evidence="1 2" key="1">
    <citation type="submission" date="2023-01" db="EMBL/GenBank/DDBJ databases">
        <title>Analysis of 21 Apiospora genomes using comparative genomics revels a genus with tremendous synthesis potential of carbohydrate active enzymes and secondary metabolites.</title>
        <authorList>
            <person name="Sorensen T."/>
        </authorList>
    </citation>
    <scope>NUCLEOTIDE SEQUENCE [LARGE SCALE GENOMIC DNA]</scope>
    <source>
        <strain evidence="1 2">CBS 33761</strain>
    </source>
</reference>
<gene>
    <name evidence="1" type="ORF">PG993_003660</name>
</gene>
<evidence type="ECO:0000313" key="1">
    <source>
        <dbReference type="EMBL" id="KAK8052275.1"/>
    </source>
</evidence>